<organism evidence="2 3">
    <name type="scientific">Noviherbaspirillum pedocola</name>
    <dbReference type="NCBI Taxonomy" id="2801341"/>
    <lineage>
        <taxon>Bacteria</taxon>
        <taxon>Pseudomonadati</taxon>
        <taxon>Pseudomonadota</taxon>
        <taxon>Betaproteobacteria</taxon>
        <taxon>Burkholderiales</taxon>
        <taxon>Oxalobacteraceae</taxon>
        <taxon>Noviherbaspirillum</taxon>
    </lineage>
</organism>
<name>A0A934STG2_9BURK</name>
<feature type="transmembrane region" description="Helical" evidence="1">
    <location>
        <begin position="56"/>
        <end position="76"/>
    </location>
</feature>
<feature type="transmembrane region" description="Helical" evidence="1">
    <location>
        <begin position="121"/>
        <end position="142"/>
    </location>
</feature>
<evidence type="ECO:0000313" key="3">
    <source>
        <dbReference type="Proteomes" id="UP000622890"/>
    </source>
</evidence>
<protein>
    <submittedName>
        <fullName evidence="2">CDP-archaeol synthase</fullName>
    </submittedName>
</protein>
<proteinExistence type="predicted"/>
<keyword evidence="3" id="KW-1185">Reference proteome</keyword>
<reference evidence="2" key="1">
    <citation type="submission" date="2021-01" db="EMBL/GenBank/DDBJ databases">
        <title>Genome sequence of strain Noviherbaspirillum sp. DKR-6.</title>
        <authorList>
            <person name="Chaudhary D.K."/>
        </authorList>
    </citation>
    <scope>NUCLEOTIDE SEQUENCE</scope>
    <source>
        <strain evidence="2">DKR-6</strain>
    </source>
</reference>
<evidence type="ECO:0000256" key="1">
    <source>
        <dbReference type="SAM" id="Phobius"/>
    </source>
</evidence>
<feature type="transmembrane region" description="Helical" evidence="1">
    <location>
        <begin position="88"/>
        <end position="109"/>
    </location>
</feature>
<sequence length="176" mass="19486">MDLPTPLADAMIHRAAQLLYLMLPIYAANMAPPFTRYWRGPNPPISLRYLGSHKTVLGFLAGIVVALLVAWLQHLVDWRDALIRGPDWFATGLAAGFGAMAGDSIKSLVKRRLRIAPGQRWIPADQLDFIVGGLLALLPWVRLGAWDIAGILAFSFIGDIAVNQLSYRLGIRDTKW</sequence>
<dbReference type="InterPro" id="IPR032690">
    <property type="entry name" value="CarS"/>
</dbReference>
<dbReference type="Pfam" id="PF01864">
    <property type="entry name" value="CarS-like"/>
    <property type="match status" value="1"/>
</dbReference>
<dbReference type="EMBL" id="JAEPBG010000003">
    <property type="protein sequence ID" value="MBK4735125.1"/>
    <property type="molecule type" value="Genomic_DNA"/>
</dbReference>
<dbReference type="PANTHER" id="PTHR39650">
    <property type="entry name" value="CDP-ARCHAEOL SYNTHASE"/>
    <property type="match status" value="1"/>
</dbReference>
<dbReference type="PANTHER" id="PTHR39650:SF1">
    <property type="entry name" value="CDP-ARCHAEOL SYNTHASE"/>
    <property type="match status" value="1"/>
</dbReference>
<dbReference type="AlphaFoldDB" id="A0A934STG2"/>
<gene>
    <name evidence="2" type="ORF">JJB74_10935</name>
</gene>
<keyword evidence="1" id="KW-0812">Transmembrane</keyword>
<keyword evidence="1" id="KW-0472">Membrane</keyword>
<accession>A0A934STG2</accession>
<feature type="transmembrane region" description="Helical" evidence="1">
    <location>
        <begin position="15"/>
        <end position="35"/>
    </location>
</feature>
<keyword evidence="1" id="KW-1133">Transmembrane helix</keyword>
<evidence type="ECO:0000313" key="2">
    <source>
        <dbReference type="EMBL" id="MBK4735125.1"/>
    </source>
</evidence>
<dbReference type="RefSeq" id="WP_200591878.1">
    <property type="nucleotide sequence ID" value="NZ_JAEPBG010000003.1"/>
</dbReference>
<dbReference type="Proteomes" id="UP000622890">
    <property type="component" value="Unassembled WGS sequence"/>
</dbReference>
<comment type="caution">
    <text evidence="2">The sequence shown here is derived from an EMBL/GenBank/DDBJ whole genome shotgun (WGS) entry which is preliminary data.</text>
</comment>